<sequence length="449" mass="49743">MTTRSVSFVAPRPEGSAPTYSLLSLPASVLALLSSDEATTSLSLESSTLEIRGHSTDAAVLVTPHQTYSLRGVQNSNSLCLCTATKRGEKGWFELDEEEGSDQEGNLRSDREVEEEGPKRKKRKGKGEILIETVLHETLELVPAVAKTERLKELVKGSEYRGEDAEQDRQREGTVNKKLYTFGELGSLLPASDAEIRLALTRHRIVTLDTHLRSIPTSYLLSLLPALLQVLPLPKYLDPTSTSAITVEAEDEELLEAFDAAGDCRTEAARQVLDWFSTPAEKIGWSVLRVKEVVREVGIVLLAQGGVSRSSWKIVPSIGFLTLRSSLFFLQYGGQRLDTFLDKWKGLCHQFESLCTPTLLTNTSIIAPNSIPPSITYLPISHLSADPATRFSELFTLRPKWFADDLIPFIDDLGDKKKRDALVMKFVRKVKGADGKMVWSARNLWTVAA</sequence>
<evidence type="ECO:0000313" key="4">
    <source>
        <dbReference type="EMBL" id="SCZ87883.1"/>
    </source>
</evidence>
<dbReference type="PANTHER" id="PTHR13395">
    <property type="entry name" value="SISTER CHROMATID COHESION PROTEIN DCC1-RELATED"/>
    <property type="match status" value="1"/>
</dbReference>
<dbReference type="GO" id="GO:0000785">
    <property type="term" value="C:chromatin"/>
    <property type="evidence" value="ECO:0007669"/>
    <property type="project" value="TreeGrafter"/>
</dbReference>
<dbReference type="EMBL" id="FMWP01000011">
    <property type="protein sequence ID" value="SCZ87883.1"/>
    <property type="molecule type" value="Genomic_DNA"/>
</dbReference>
<dbReference type="Proteomes" id="UP000249723">
    <property type="component" value="Unassembled WGS sequence"/>
</dbReference>
<dbReference type="GO" id="GO:0031390">
    <property type="term" value="C:Ctf18 RFC-like complex"/>
    <property type="evidence" value="ECO:0007669"/>
    <property type="project" value="InterPro"/>
</dbReference>
<dbReference type="Pfam" id="PF09724">
    <property type="entry name" value="Dcc1"/>
    <property type="match status" value="1"/>
</dbReference>
<comment type="similarity">
    <text evidence="1">Belongs to the DCC1 family.</text>
</comment>
<dbReference type="PANTHER" id="PTHR13395:SF6">
    <property type="entry name" value="SISTER CHROMATID COHESION PROTEIN DCC1"/>
    <property type="match status" value="1"/>
</dbReference>
<gene>
    <name evidence="4" type="ORF">BZ3500_MVSOF-1268-A1-R1_CHR2-3G05351</name>
</gene>
<evidence type="ECO:0000256" key="1">
    <source>
        <dbReference type="ARBA" id="ARBA00007017"/>
    </source>
</evidence>
<proteinExistence type="inferred from homology"/>
<dbReference type="GO" id="GO:0006260">
    <property type="term" value="P:DNA replication"/>
    <property type="evidence" value="ECO:0007669"/>
    <property type="project" value="UniProtKB-KW"/>
</dbReference>
<dbReference type="GO" id="GO:0034088">
    <property type="term" value="P:maintenance of mitotic sister chromatid cohesion"/>
    <property type="evidence" value="ECO:0007669"/>
    <property type="project" value="TreeGrafter"/>
</dbReference>
<organism evidence="4 5">
    <name type="scientific">Microbotryum saponariae</name>
    <dbReference type="NCBI Taxonomy" id="289078"/>
    <lineage>
        <taxon>Eukaryota</taxon>
        <taxon>Fungi</taxon>
        <taxon>Dikarya</taxon>
        <taxon>Basidiomycota</taxon>
        <taxon>Pucciniomycotina</taxon>
        <taxon>Microbotryomycetes</taxon>
        <taxon>Microbotryales</taxon>
        <taxon>Microbotryaceae</taxon>
        <taxon>Microbotryum</taxon>
    </lineage>
</organism>
<evidence type="ECO:0000313" key="5">
    <source>
        <dbReference type="Proteomes" id="UP000249723"/>
    </source>
</evidence>
<dbReference type="InterPro" id="IPR019128">
    <property type="entry name" value="Dcc1"/>
</dbReference>
<name>A0A2X0KXP1_9BASI</name>
<feature type="region of interest" description="Disordered" evidence="3">
    <location>
        <begin position="93"/>
        <end position="125"/>
    </location>
</feature>
<accession>A0A2X0KXP1</accession>
<keyword evidence="2" id="KW-0235">DNA replication</keyword>
<reference evidence="5" key="1">
    <citation type="submission" date="2016-10" db="EMBL/GenBank/DDBJ databases">
        <authorList>
            <person name="Jeantristanb JTB J.-T."/>
            <person name="Ricardo R."/>
        </authorList>
    </citation>
    <scope>NUCLEOTIDE SEQUENCE [LARGE SCALE GENOMIC DNA]</scope>
</reference>
<dbReference type="GO" id="GO:0000775">
    <property type="term" value="C:chromosome, centromeric region"/>
    <property type="evidence" value="ECO:0007669"/>
    <property type="project" value="TreeGrafter"/>
</dbReference>
<evidence type="ECO:0000256" key="2">
    <source>
        <dbReference type="ARBA" id="ARBA00022705"/>
    </source>
</evidence>
<dbReference type="AlphaFoldDB" id="A0A2X0KXP1"/>
<protein>
    <submittedName>
        <fullName evidence="4">BZ3500_MvSof-1268-A1-R1_Chr2-3g05351 protein</fullName>
    </submittedName>
</protein>
<dbReference type="OrthoDB" id="276989at2759"/>
<keyword evidence="5" id="KW-1185">Reference proteome</keyword>
<dbReference type="STRING" id="289078.A0A2X0KXP1"/>
<evidence type="ECO:0000256" key="3">
    <source>
        <dbReference type="SAM" id="MobiDB-lite"/>
    </source>
</evidence>